<dbReference type="Gene3D" id="3.20.20.80">
    <property type="entry name" value="Glycosidases"/>
    <property type="match status" value="1"/>
</dbReference>
<dbReference type="AlphaFoldDB" id="F8A1K5"/>
<evidence type="ECO:0000313" key="6">
    <source>
        <dbReference type="Proteomes" id="UP000000485"/>
    </source>
</evidence>
<evidence type="ECO:0000259" key="4">
    <source>
        <dbReference type="SMART" id="SM00642"/>
    </source>
</evidence>
<evidence type="ECO:0000313" key="5">
    <source>
        <dbReference type="EMBL" id="AEI12889.1"/>
    </source>
</evidence>
<dbReference type="SUPFAM" id="SSF51445">
    <property type="entry name" value="(Trans)glycosidases"/>
    <property type="match status" value="1"/>
</dbReference>
<dbReference type="NCBIfam" id="NF008183">
    <property type="entry name" value="PRK10933.1"/>
    <property type="match status" value="1"/>
</dbReference>
<dbReference type="FunFam" id="3.90.400.10:FF:000002">
    <property type="entry name" value="Sucrose isomerase"/>
    <property type="match status" value="1"/>
</dbReference>
<dbReference type="InterPro" id="IPR006047">
    <property type="entry name" value="GH13_cat_dom"/>
</dbReference>
<dbReference type="CDD" id="cd11333">
    <property type="entry name" value="AmyAc_SI_OligoGlu_DGase"/>
    <property type="match status" value="1"/>
</dbReference>
<dbReference type="FunFam" id="3.20.20.80:FF:000064">
    <property type="entry name" value="Oligo-1,6-glucosidase"/>
    <property type="match status" value="1"/>
</dbReference>
<dbReference type="GO" id="GO:0009313">
    <property type="term" value="P:oligosaccharide catabolic process"/>
    <property type="evidence" value="ECO:0007669"/>
    <property type="project" value="TreeGrafter"/>
</dbReference>
<dbReference type="Pfam" id="PF00128">
    <property type="entry name" value="Alpha-amylase"/>
    <property type="match status" value="1"/>
</dbReference>
<keyword evidence="6" id="KW-1185">Reference proteome</keyword>
<evidence type="ECO:0000256" key="1">
    <source>
        <dbReference type="ARBA" id="ARBA00008061"/>
    </source>
</evidence>
<dbReference type="KEGG" id="cga:Celgi_2390"/>
<name>F8A1K5_CELGA</name>
<dbReference type="SUPFAM" id="SSF51011">
    <property type="entry name" value="Glycosyl hydrolase domain"/>
    <property type="match status" value="1"/>
</dbReference>
<dbReference type="InterPro" id="IPR013780">
    <property type="entry name" value="Glyco_hydro_b"/>
</dbReference>
<dbReference type="Gene3D" id="2.60.40.1180">
    <property type="entry name" value="Golgi alpha-mannosidase II"/>
    <property type="match status" value="1"/>
</dbReference>
<dbReference type="eggNOG" id="COG0366">
    <property type="taxonomic scope" value="Bacteria"/>
</dbReference>
<evidence type="ECO:0000256" key="2">
    <source>
        <dbReference type="ARBA" id="ARBA00022801"/>
    </source>
</evidence>
<dbReference type="InterPro" id="IPR045857">
    <property type="entry name" value="O16G_dom_2"/>
</dbReference>
<proteinExistence type="inferred from homology"/>
<dbReference type="RefSeq" id="WP_013884407.1">
    <property type="nucleotide sequence ID" value="NC_015671.1"/>
</dbReference>
<accession>F8A1K5</accession>
<keyword evidence="2" id="KW-0378">Hydrolase</keyword>
<comment type="similarity">
    <text evidence="1">Belongs to the glycosyl hydrolase 13 family.</text>
</comment>
<dbReference type="InterPro" id="IPR017853">
    <property type="entry name" value="GH"/>
</dbReference>
<protein>
    <submittedName>
        <fullName evidence="5">Alpha amylase catalytic region</fullName>
    </submittedName>
</protein>
<sequence length="573" mass="64873">MAFTQQDAPWWTSTVVYQIYPRSFQDSDGDGIGDLRGVLQRVDHLAELGVGVVWFSPIFRSPQDDNGYDISDYQDVDPLFGTLADLDQVIAALHERGIKVVMDLVVNHTSDEHPWFVESRSSKDSPKRDWYWWRPAREGMPTGAPGAEPTNWGSFFSGPAWELDPITGEYYLHLFSRRQPDLNWENPEVRDAVFTMMRWWLDRGVDGFRMDVVNLLSKAVRPDGSLPDGIAHDGRLGDGSPHYTSGPRIHEFLAQMHREVFAGRPGAFLTVGEMPGVTVQDARLFTDPARAEVDMVFQFEHVGLDHGPGGKFDPRPLRLTELKASLGRWQAGLADVGWNSLYWDNHDQPRIVSRWGDDGAYRRESATMLATVLHLHRGTPYVYQGEELGMTNAQHLTAPEHYRDIETLRHLAEARAFRTEADLLAAYGAMGRDNARTPVQWDASAHAGFTTGQPWLPVNPNHVELNAAAQRADPRSVFHHYRRLIALRRDEPAVAHGDFTMLLPDDEAVYAFTRRLDDVELLVLGNFTGEEQLALVDPVWTDAQVLLGNYDEPVVETPVRLRPWEALVVRRTR</sequence>
<dbReference type="HOGENOM" id="CLU_006462_1_2_11"/>
<feature type="domain" description="Glycosyl hydrolase family 13 catalytic" evidence="4">
    <location>
        <begin position="18"/>
        <end position="436"/>
    </location>
</feature>
<gene>
    <name evidence="5" type="ordered locus">Celgi_2390</name>
</gene>
<dbReference type="STRING" id="593907.Celgi_2390"/>
<dbReference type="OrthoDB" id="9043248at2"/>
<dbReference type="Proteomes" id="UP000000485">
    <property type="component" value="Chromosome"/>
</dbReference>
<organism evidence="5 6">
    <name type="scientific">Cellulomonas gilvus (strain ATCC 13127 / NRRL B-14078)</name>
    <name type="common">Cellvibrio gilvus</name>
    <dbReference type="NCBI Taxonomy" id="593907"/>
    <lineage>
        <taxon>Bacteria</taxon>
        <taxon>Bacillati</taxon>
        <taxon>Actinomycetota</taxon>
        <taxon>Actinomycetes</taxon>
        <taxon>Micrococcales</taxon>
        <taxon>Cellulomonadaceae</taxon>
        <taxon>Cellulomonas</taxon>
    </lineage>
</organism>
<dbReference type="EMBL" id="CP002665">
    <property type="protein sequence ID" value="AEI12889.1"/>
    <property type="molecule type" value="Genomic_DNA"/>
</dbReference>
<keyword evidence="3" id="KW-0326">Glycosidase</keyword>
<dbReference type="SMART" id="SM00642">
    <property type="entry name" value="Aamy"/>
    <property type="match status" value="1"/>
</dbReference>
<dbReference type="Gene3D" id="3.90.400.10">
    <property type="entry name" value="Oligo-1,6-glucosidase, Domain 2"/>
    <property type="match status" value="1"/>
</dbReference>
<reference evidence="6" key="1">
    <citation type="submission" date="2011-04" db="EMBL/GenBank/DDBJ databases">
        <title>Complete sequence of Cellvibrio gilvus ATCC 13127.</title>
        <authorList>
            <person name="Lucas S."/>
            <person name="Han J."/>
            <person name="Lapidus A."/>
            <person name="Cheng J.-F."/>
            <person name="Goodwin L."/>
            <person name="Pitluck S."/>
            <person name="Peters L."/>
            <person name="Munk A."/>
            <person name="Detter J.C."/>
            <person name="Han C."/>
            <person name="Tapia R."/>
            <person name="Land M."/>
            <person name="Hauser L."/>
            <person name="Kyrpides N."/>
            <person name="Ivanova N."/>
            <person name="Ovchinnikova G."/>
            <person name="Pagani I."/>
            <person name="Mead D."/>
            <person name="Brumm P."/>
            <person name="Woyke T."/>
        </authorList>
    </citation>
    <scope>NUCLEOTIDE SEQUENCE [LARGE SCALE GENOMIC DNA]</scope>
    <source>
        <strain evidence="6">ATCC 13127 / NRRL B-14078</strain>
    </source>
</reference>
<evidence type="ECO:0000256" key="3">
    <source>
        <dbReference type="ARBA" id="ARBA00023295"/>
    </source>
</evidence>
<dbReference type="GO" id="GO:0004556">
    <property type="term" value="F:alpha-amylase activity"/>
    <property type="evidence" value="ECO:0007669"/>
    <property type="project" value="TreeGrafter"/>
</dbReference>
<dbReference type="PANTHER" id="PTHR10357:SF184">
    <property type="entry name" value="OLIGO-1,6-GLUCOSIDASE 1"/>
    <property type="match status" value="1"/>
</dbReference>
<dbReference type="PANTHER" id="PTHR10357">
    <property type="entry name" value="ALPHA-AMYLASE FAMILY MEMBER"/>
    <property type="match status" value="1"/>
</dbReference>